<dbReference type="OrthoDB" id="2020070at2759"/>
<dbReference type="PANTHER" id="PTHR34815:SF4">
    <property type="entry name" value="N-ACETYLTRANSFERASE DOMAIN-CONTAINING PROTEIN"/>
    <property type="match status" value="1"/>
</dbReference>
<dbReference type="Gene3D" id="3.40.630.30">
    <property type="match status" value="1"/>
</dbReference>
<accession>A0A8H7AN24</accession>
<feature type="domain" description="LYC1 C-terminal" evidence="1">
    <location>
        <begin position="206"/>
        <end position="404"/>
    </location>
</feature>
<gene>
    <name evidence="2" type="ORF">GJ744_006688</name>
</gene>
<name>A0A8H7AN24_9EURO</name>
<dbReference type="Pfam" id="PF22998">
    <property type="entry name" value="GNAT_LYC1-like"/>
    <property type="match status" value="1"/>
</dbReference>
<dbReference type="AlphaFoldDB" id="A0A8H7AN24"/>
<comment type="caution">
    <text evidence="2">The sequence shown here is derived from an EMBL/GenBank/DDBJ whole genome shotgun (WGS) entry which is preliminary data.</text>
</comment>
<dbReference type="Proteomes" id="UP000606974">
    <property type="component" value="Unassembled WGS sequence"/>
</dbReference>
<organism evidence="2 3">
    <name type="scientific">Endocarpon pusillum</name>
    <dbReference type="NCBI Taxonomy" id="364733"/>
    <lineage>
        <taxon>Eukaryota</taxon>
        <taxon>Fungi</taxon>
        <taxon>Dikarya</taxon>
        <taxon>Ascomycota</taxon>
        <taxon>Pezizomycotina</taxon>
        <taxon>Eurotiomycetes</taxon>
        <taxon>Chaetothyriomycetidae</taxon>
        <taxon>Verrucariales</taxon>
        <taxon>Verrucariaceae</taxon>
        <taxon>Endocarpon</taxon>
    </lineage>
</organism>
<dbReference type="PANTHER" id="PTHR34815">
    <property type="entry name" value="LYSINE ACETYLTRANSFERASE"/>
    <property type="match status" value="1"/>
</dbReference>
<reference evidence="2" key="1">
    <citation type="submission" date="2020-02" db="EMBL/GenBank/DDBJ databases">
        <authorList>
            <person name="Palmer J.M."/>
        </authorList>
    </citation>
    <scope>NUCLEOTIDE SEQUENCE</scope>
    <source>
        <strain evidence="2">EPUS1.4</strain>
        <tissue evidence="2">Thallus</tissue>
    </source>
</reference>
<dbReference type="SUPFAM" id="SSF55729">
    <property type="entry name" value="Acyl-CoA N-acyltransferases (Nat)"/>
    <property type="match status" value="1"/>
</dbReference>
<dbReference type="InterPro" id="IPR016181">
    <property type="entry name" value="Acyl_CoA_acyltransferase"/>
</dbReference>
<keyword evidence="3" id="KW-1185">Reference proteome</keyword>
<dbReference type="InterPro" id="IPR053013">
    <property type="entry name" value="LAT"/>
</dbReference>
<sequence>MASFAMNPDISIVETTAPVPIPPSELPASSSPSITLVPATLLERYQSWYINSHSWRGPLSTEQYISREAFLEHQLLTRDGKITYWILTDTSLSVGADGARPILATCETLRKEGYLVRNGNLRKLVTHGIGSVFCRKEYRGRGYASRMMTELGKSLETWQQEKGTKASFSVLWSDIGRSFYAAHGWRAMSNTRISLPVVSRQNSLQPQNKPDCSGVQDLNAQDLRDRICPKAITILEANLRLRSEHRPNIPHIAIRPDYDHMEWQHARENFQAKILFDRDPKIKGAEDLATGCALIWCRVWGEIPENNKLHILHTVIPTDVKGGPIGSIAALLLRAQMEAKTWDMHGGVELWSPAPDVVNAAQSLAGIEKVQITIRDKESVCSLRWIGGEGEEVEWFADERYCWC</sequence>
<evidence type="ECO:0000313" key="3">
    <source>
        <dbReference type="Proteomes" id="UP000606974"/>
    </source>
</evidence>
<protein>
    <recommendedName>
        <fullName evidence="1">LYC1 C-terminal domain-containing protein</fullName>
    </recommendedName>
</protein>
<evidence type="ECO:0000313" key="2">
    <source>
        <dbReference type="EMBL" id="KAF7510409.1"/>
    </source>
</evidence>
<dbReference type="EMBL" id="JAACFV010000030">
    <property type="protein sequence ID" value="KAF7510409.1"/>
    <property type="molecule type" value="Genomic_DNA"/>
</dbReference>
<dbReference type="InterPro" id="IPR055100">
    <property type="entry name" value="GNAT_LYC1-like"/>
</dbReference>
<evidence type="ECO:0000259" key="1">
    <source>
        <dbReference type="Pfam" id="PF22998"/>
    </source>
</evidence>
<proteinExistence type="predicted"/>